<organism evidence="1 2">
    <name type="scientific">Salix purpurea</name>
    <name type="common">Purple osier willow</name>
    <dbReference type="NCBI Taxonomy" id="77065"/>
    <lineage>
        <taxon>Eukaryota</taxon>
        <taxon>Viridiplantae</taxon>
        <taxon>Streptophyta</taxon>
        <taxon>Embryophyta</taxon>
        <taxon>Tracheophyta</taxon>
        <taxon>Spermatophyta</taxon>
        <taxon>Magnoliopsida</taxon>
        <taxon>eudicotyledons</taxon>
        <taxon>Gunneridae</taxon>
        <taxon>Pentapetalae</taxon>
        <taxon>rosids</taxon>
        <taxon>fabids</taxon>
        <taxon>Malpighiales</taxon>
        <taxon>Salicaceae</taxon>
        <taxon>Saliceae</taxon>
        <taxon>Salix</taxon>
    </lineage>
</organism>
<accession>A0A9Q0WGS7</accession>
<evidence type="ECO:0000313" key="2">
    <source>
        <dbReference type="Proteomes" id="UP001151532"/>
    </source>
</evidence>
<sequence>MNWFCQGLLAVVRTFLREVWELLIFLLSLGWLMKEQCGSLIFLHGFPLFI</sequence>
<protein>
    <submittedName>
        <fullName evidence="1">Uncharacterized protein</fullName>
    </submittedName>
</protein>
<dbReference type="AlphaFoldDB" id="A0A9Q0WGS7"/>
<feature type="non-terminal residue" evidence="1">
    <location>
        <position position="50"/>
    </location>
</feature>
<reference evidence="1" key="1">
    <citation type="submission" date="2022-11" db="EMBL/GenBank/DDBJ databases">
        <authorList>
            <person name="Hyden B.L."/>
            <person name="Feng K."/>
            <person name="Yates T."/>
            <person name="Jawdy S."/>
            <person name="Smart L.B."/>
            <person name="Muchero W."/>
        </authorList>
    </citation>
    <scope>NUCLEOTIDE SEQUENCE</scope>
    <source>
        <tissue evidence="1">Shoot tip</tissue>
    </source>
</reference>
<keyword evidence="2" id="KW-1185">Reference proteome</keyword>
<dbReference type="Proteomes" id="UP001151532">
    <property type="component" value="Chromosome 4"/>
</dbReference>
<proteinExistence type="predicted"/>
<evidence type="ECO:0000313" key="1">
    <source>
        <dbReference type="EMBL" id="KAJ6766116.1"/>
    </source>
</evidence>
<gene>
    <name evidence="1" type="ORF">OIU79_022146</name>
</gene>
<reference evidence="1" key="2">
    <citation type="journal article" date="2023" name="Int. J. Mol. Sci.">
        <title>De Novo Assembly and Annotation of 11 Diverse Shrub Willow (Salix) Genomes Reveals Novel Gene Organization in Sex-Linked Regions.</title>
        <authorList>
            <person name="Hyden B."/>
            <person name="Feng K."/>
            <person name="Yates T.B."/>
            <person name="Jawdy S."/>
            <person name="Cereghino C."/>
            <person name="Smart L.B."/>
            <person name="Muchero W."/>
        </authorList>
    </citation>
    <scope>NUCLEOTIDE SEQUENCE</scope>
    <source>
        <tissue evidence="1">Shoot tip</tissue>
    </source>
</reference>
<comment type="caution">
    <text evidence="1">The sequence shown here is derived from an EMBL/GenBank/DDBJ whole genome shotgun (WGS) entry which is preliminary data.</text>
</comment>
<name>A0A9Q0WGS7_SALPP</name>
<dbReference type="EMBL" id="JAPFFK010000004">
    <property type="protein sequence ID" value="KAJ6766116.1"/>
    <property type="molecule type" value="Genomic_DNA"/>
</dbReference>